<feature type="domain" description="C2H2-type" evidence="2">
    <location>
        <begin position="45"/>
        <end position="74"/>
    </location>
</feature>
<evidence type="ECO:0000256" key="1">
    <source>
        <dbReference type="PROSITE-ProRule" id="PRU00042"/>
    </source>
</evidence>
<keyword evidence="1" id="KW-0862">Zinc</keyword>
<reference evidence="3" key="1">
    <citation type="submission" date="2018-04" db="EMBL/GenBank/DDBJ databases">
        <authorList>
            <person name="Go L.Y."/>
            <person name="Mitchell J.A."/>
        </authorList>
    </citation>
    <scope>NUCLEOTIDE SEQUENCE</scope>
    <source>
        <tissue evidence="3">Whole organism</tissue>
    </source>
</reference>
<reference evidence="4" key="2">
    <citation type="submission" date="2018-07" db="EMBL/GenBank/DDBJ databases">
        <authorList>
            <person name="Quirk P.G."/>
            <person name="Krulwich T.A."/>
        </authorList>
    </citation>
    <scope>NUCLEOTIDE SEQUENCE</scope>
</reference>
<organism evidence="4">
    <name type="scientific">Culicoides sonorensis</name>
    <name type="common">Biting midge</name>
    <dbReference type="NCBI Taxonomy" id="179676"/>
    <lineage>
        <taxon>Eukaryota</taxon>
        <taxon>Metazoa</taxon>
        <taxon>Ecdysozoa</taxon>
        <taxon>Arthropoda</taxon>
        <taxon>Hexapoda</taxon>
        <taxon>Insecta</taxon>
        <taxon>Pterygota</taxon>
        <taxon>Neoptera</taxon>
        <taxon>Endopterygota</taxon>
        <taxon>Diptera</taxon>
        <taxon>Nematocera</taxon>
        <taxon>Chironomoidea</taxon>
        <taxon>Ceratopogonidae</taxon>
        <taxon>Ceratopogoninae</taxon>
        <taxon>Culicoides</taxon>
        <taxon>Monoculicoides</taxon>
    </lineage>
</organism>
<accession>A0A336MCF1</accession>
<dbReference type="EMBL" id="UFQT01000758">
    <property type="protein sequence ID" value="SSX27021.1"/>
    <property type="molecule type" value="Genomic_DNA"/>
</dbReference>
<sequence>MPDKNQSYENIAKLNQNETIVNINPSNQLSSNVKTEDQQNLIRYYVCNVCEEQFGDLEDLYHHRQWMFHLFSRVNFISNELELLCGICAFITSDCDVYTEHVGTILF</sequence>
<dbReference type="EMBL" id="UFQS01000758">
    <property type="protein sequence ID" value="SSX06675.1"/>
    <property type="molecule type" value="Genomic_DNA"/>
</dbReference>
<dbReference type="VEuPathDB" id="VectorBase:CSON014092"/>
<evidence type="ECO:0000313" key="4">
    <source>
        <dbReference type="EMBL" id="SSX27021.1"/>
    </source>
</evidence>
<keyword evidence="1" id="KW-0863">Zinc-finger</keyword>
<gene>
    <name evidence="4" type="primary">CSON014092</name>
</gene>
<proteinExistence type="predicted"/>
<name>A0A336MCF1_CULSO</name>
<dbReference type="PROSITE" id="PS00028">
    <property type="entry name" value="ZINC_FINGER_C2H2_1"/>
    <property type="match status" value="1"/>
</dbReference>
<dbReference type="InterPro" id="IPR013087">
    <property type="entry name" value="Znf_C2H2_type"/>
</dbReference>
<evidence type="ECO:0000259" key="2">
    <source>
        <dbReference type="PROSITE" id="PS50157"/>
    </source>
</evidence>
<keyword evidence="1" id="KW-0479">Metal-binding</keyword>
<dbReference type="AlphaFoldDB" id="A0A336MCF1"/>
<dbReference type="PROSITE" id="PS50157">
    <property type="entry name" value="ZINC_FINGER_C2H2_2"/>
    <property type="match status" value="1"/>
</dbReference>
<dbReference type="GO" id="GO:0008270">
    <property type="term" value="F:zinc ion binding"/>
    <property type="evidence" value="ECO:0007669"/>
    <property type="project" value="UniProtKB-KW"/>
</dbReference>
<evidence type="ECO:0000313" key="3">
    <source>
        <dbReference type="EMBL" id="SSX06675.1"/>
    </source>
</evidence>
<protein>
    <submittedName>
        <fullName evidence="4">CSON014092 protein</fullName>
    </submittedName>
</protein>